<feature type="region of interest" description="Disordered" evidence="1">
    <location>
        <begin position="61"/>
        <end position="80"/>
    </location>
</feature>
<accession>A0A096A955</accession>
<dbReference type="EMBL" id="JRNE01000040">
    <property type="protein sequence ID" value="KGF17379.1"/>
    <property type="molecule type" value="Genomic_DNA"/>
</dbReference>
<dbReference type="Proteomes" id="UP000029548">
    <property type="component" value="Unassembled WGS sequence"/>
</dbReference>
<dbReference type="AlphaFoldDB" id="A0A096A955"/>
<evidence type="ECO:0000313" key="2">
    <source>
        <dbReference type="EMBL" id="KGF17379.1"/>
    </source>
</evidence>
<organism evidence="2 3">
    <name type="scientific">Corynebacterium freneyi DNF00450</name>
    <dbReference type="NCBI Taxonomy" id="1287475"/>
    <lineage>
        <taxon>Bacteria</taxon>
        <taxon>Bacillati</taxon>
        <taxon>Actinomycetota</taxon>
        <taxon>Actinomycetes</taxon>
        <taxon>Mycobacteriales</taxon>
        <taxon>Corynebacteriaceae</taxon>
        <taxon>Corynebacterium</taxon>
    </lineage>
</organism>
<evidence type="ECO:0000313" key="3">
    <source>
        <dbReference type="Proteomes" id="UP000029548"/>
    </source>
</evidence>
<protein>
    <submittedName>
        <fullName evidence="2">Uncharacterized protein</fullName>
    </submittedName>
</protein>
<evidence type="ECO:0000256" key="1">
    <source>
        <dbReference type="SAM" id="MobiDB-lite"/>
    </source>
</evidence>
<gene>
    <name evidence="2" type="ORF">HMPREF1650_04250</name>
</gene>
<sequence>MTTDWNPTISLRDSEAQMLIAWHAQEAARLAFRKDYGPEFDDHMDRQAAWAEWIQRSLRARETEAGKPHKEKRIPDEYDF</sequence>
<name>A0A096A955_9CORY</name>
<reference evidence="2 3" key="1">
    <citation type="submission" date="2014-07" db="EMBL/GenBank/DDBJ databases">
        <authorList>
            <person name="McCorrison J."/>
            <person name="Sanka R."/>
            <person name="Torralba M."/>
            <person name="Gillis M."/>
            <person name="Haft D.H."/>
            <person name="Methe B."/>
            <person name="Sutton G."/>
            <person name="Nelson K.E."/>
        </authorList>
    </citation>
    <scope>NUCLEOTIDE SEQUENCE [LARGE SCALE GENOMIC DNA]</scope>
    <source>
        <strain evidence="2 3">DNF00450</strain>
    </source>
</reference>
<dbReference type="RefSeq" id="WP_035121212.1">
    <property type="nucleotide sequence ID" value="NZ_JRNE01000040.1"/>
</dbReference>
<comment type="caution">
    <text evidence="2">The sequence shown here is derived from an EMBL/GenBank/DDBJ whole genome shotgun (WGS) entry which is preliminary data.</text>
</comment>
<proteinExistence type="predicted"/>